<feature type="region of interest" description="Disordered" evidence="1">
    <location>
        <begin position="1"/>
        <end position="20"/>
    </location>
</feature>
<accession>A0A9W6H9H2</accession>
<evidence type="ECO:0000313" key="3">
    <source>
        <dbReference type="Proteomes" id="UP001142372"/>
    </source>
</evidence>
<reference evidence="2" key="1">
    <citation type="journal article" date="2014" name="Int. J. Syst. Evol. Microbiol.">
        <title>Complete genome sequence of Corynebacterium casei LMG S-19264T (=DSM 44701T), isolated from a smear-ripened cheese.</title>
        <authorList>
            <consortium name="US DOE Joint Genome Institute (JGI-PGF)"/>
            <person name="Walter F."/>
            <person name="Albersmeier A."/>
            <person name="Kalinowski J."/>
            <person name="Ruckert C."/>
        </authorList>
    </citation>
    <scope>NUCLEOTIDE SEQUENCE</scope>
    <source>
        <strain evidence="2">VKM Ac-1401</strain>
    </source>
</reference>
<protein>
    <submittedName>
        <fullName evidence="2">Uncharacterized protein</fullName>
    </submittedName>
</protein>
<gene>
    <name evidence="2" type="ORF">GCM10017584_17660</name>
</gene>
<dbReference type="AlphaFoldDB" id="A0A9W6H9H2"/>
<sequence>MRGSADFAIPQSAAPRPRRTVRDLLRLAGIHPRRSVTGKAAPSADFQRLFDEAQCDLMRAGFWPH</sequence>
<evidence type="ECO:0000256" key="1">
    <source>
        <dbReference type="SAM" id="MobiDB-lite"/>
    </source>
</evidence>
<dbReference type="EMBL" id="BSEN01000006">
    <property type="protein sequence ID" value="GLJ76192.1"/>
    <property type="molecule type" value="Genomic_DNA"/>
</dbReference>
<dbReference type="Proteomes" id="UP001142372">
    <property type="component" value="Unassembled WGS sequence"/>
</dbReference>
<keyword evidence="3" id="KW-1185">Reference proteome</keyword>
<comment type="caution">
    <text evidence="2">The sequence shown here is derived from an EMBL/GenBank/DDBJ whole genome shotgun (WGS) entry which is preliminary data.</text>
</comment>
<organism evidence="2 3">
    <name type="scientific">Leifsonia poae</name>
    <dbReference type="NCBI Taxonomy" id="110933"/>
    <lineage>
        <taxon>Bacteria</taxon>
        <taxon>Bacillati</taxon>
        <taxon>Actinomycetota</taxon>
        <taxon>Actinomycetes</taxon>
        <taxon>Micrococcales</taxon>
        <taxon>Microbacteriaceae</taxon>
        <taxon>Leifsonia</taxon>
    </lineage>
</organism>
<reference evidence="2" key="2">
    <citation type="submission" date="2023-01" db="EMBL/GenBank/DDBJ databases">
        <authorList>
            <person name="Sun Q."/>
            <person name="Evtushenko L."/>
        </authorList>
    </citation>
    <scope>NUCLEOTIDE SEQUENCE</scope>
    <source>
        <strain evidence="2">VKM Ac-1401</strain>
    </source>
</reference>
<proteinExistence type="predicted"/>
<evidence type="ECO:0000313" key="2">
    <source>
        <dbReference type="EMBL" id="GLJ76192.1"/>
    </source>
</evidence>
<name>A0A9W6H9H2_9MICO</name>